<dbReference type="Proteomes" id="UP000028058">
    <property type="component" value="Unassembled WGS sequence"/>
</dbReference>
<evidence type="ECO:0000313" key="3">
    <source>
        <dbReference type="Proteomes" id="UP000028058"/>
    </source>
</evidence>
<dbReference type="OrthoDB" id="3482365at2"/>
<proteinExistence type="predicted"/>
<feature type="signal peptide" evidence="1">
    <location>
        <begin position="1"/>
        <end position="35"/>
    </location>
</feature>
<sequence>MFHTLRSRSAGLVAGAAASAVLVGGSLLGATSVQADSQNHPHKPYGVVKAGTLNERQYPSTDSSVVGQLHRHDKVGIKCKVRAQLIHGNPIWYHLRHKEAWVSGKYVHVHGYVKWCKDVDRHHHPLTNSRKARMAKG</sequence>
<dbReference type="Gene3D" id="2.30.30.40">
    <property type="entry name" value="SH3 Domains"/>
    <property type="match status" value="1"/>
</dbReference>
<comment type="caution">
    <text evidence="2">The sequence shown here is derived from an EMBL/GenBank/DDBJ whole genome shotgun (WGS) entry which is preliminary data.</text>
</comment>
<gene>
    <name evidence="2" type="ORF">SFRA_020870</name>
</gene>
<dbReference type="AlphaFoldDB" id="A0A420UZP2"/>
<reference evidence="2 3" key="1">
    <citation type="journal article" date="2014" name="Genome Announc.">
        <title>Draft Genome Sequence of Streptomyces fradiae ATCC 19609, a Strain Highly Sensitive to Antibiotics.</title>
        <authorList>
            <person name="Bekker O.B."/>
            <person name="Klimina K.M."/>
            <person name="Vatlin A.A."/>
            <person name="Zakharevich N.V."/>
            <person name="Kasianov A.S."/>
            <person name="Danilenko V.N."/>
        </authorList>
    </citation>
    <scope>NUCLEOTIDE SEQUENCE [LARGE SCALE GENOMIC DNA]</scope>
    <source>
        <strain evidence="2 3">ATCC 19609</strain>
    </source>
</reference>
<organism evidence="2 3">
    <name type="scientific">Streptomyces xinghaiensis</name>
    <dbReference type="NCBI Taxonomy" id="1038928"/>
    <lineage>
        <taxon>Bacteria</taxon>
        <taxon>Bacillati</taxon>
        <taxon>Actinomycetota</taxon>
        <taxon>Actinomycetes</taxon>
        <taxon>Kitasatosporales</taxon>
        <taxon>Streptomycetaceae</taxon>
        <taxon>Streptomyces</taxon>
    </lineage>
</organism>
<dbReference type="RefSeq" id="WP_043462614.1">
    <property type="nucleotide sequence ID" value="NZ_CP134822.1"/>
</dbReference>
<dbReference type="EMBL" id="JNAD02000010">
    <property type="protein sequence ID" value="RKM93628.1"/>
    <property type="molecule type" value="Genomic_DNA"/>
</dbReference>
<feature type="chain" id="PRO_5043190177" evidence="1">
    <location>
        <begin position="36"/>
        <end position="137"/>
    </location>
</feature>
<evidence type="ECO:0000256" key="1">
    <source>
        <dbReference type="SAM" id="SignalP"/>
    </source>
</evidence>
<keyword evidence="1" id="KW-0732">Signal</keyword>
<accession>A0A420UZP2</accession>
<keyword evidence="3" id="KW-1185">Reference proteome</keyword>
<protein>
    <submittedName>
        <fullName evidence="2">SH3 domain-containing protein</fullName>
    </submittedName>
</protein>
<name>A0A420UZP2_9ACTN</name>
<evidence type="ECO:0000313" key="2">
    <source>
        <dbReference type="EMBL" id="RKM93628.1"/>
    </source>
</evidence>